<sequence>MSAGNPQCDETRFYLGDNDQHVPVWRQRGARQDEDAVTPHTSRRPDDMARGAMSTQPDSNQWETTDPQRYLTTLINGRDSCHERDVFGNVEWWGGRFFAPKWVALVERDDGNIGLEVLWKGVKTSGARPFSANRMLLKRCDFGAAPECMGIGNRASPRNKAEQGNRPAQFPREKIQEQTRWEAYPVCLVDLCFTAFGVGSLVFVRGSMNTEAYCNILDNGMPPTLWCFYEMDPCYFQDDNARCHVSRATMQWYADNNVRRLDWPAQSPDFNPIEHLWDEMDRRVRARQMRPKSIAQLMEWLQEEWGQIPVDVLQTLVESMPDRTNSQCDKRTEDPPRRGRCAKPRPRTYMSTTSPLSYGGRESFALPRQLENRENIQLVVSYRNLSTTAAPSASKADTGAVSQVVVSTPGDANTLEERSLTTRILTSHSANKSSYTHENRERRLCAGHPPGCSSLTREAGSFVETTFRGRAGPNVTAPLGEGEYAGGICGPPPPPQQHSNTRPQNNSDQRPTLERRLCAGHPPGCSSLTREAGSFVETTFRGRAGPNVTAPLGRGSMPGESVDPPPPPPAALQYPAAKQFGPTTNFEPIRVIDVSMEPCRNGRAGETGVPRENPPTNGIVQHDSHIQESGVTCGGLNQIA</sequence>
<evidence type="ECO:0000259" key="2">
    <source>
        <dbReference type="Pfam" id="PF13358"/>
    </source>
</evidence>
<evidence type="ECO:0000256" key="1">
    <source>
        <dbReference type="SAM" id="MobiDB-lite"/>
    </source>
</evidence>
<accession>A0ABQ9GDC9</accession>
<dbReference type="InterPro" id="IPR036397">
    <property type="entry name" value="RNaseH_sf"/>
</dbReference>
<comment type="caution">
    <text evidence="3">The sequence shown here is derived from an EMBL/GenBank/DDBJ whole genome shotgun (WGS) entry which is preliminary data.</text>
</comment>
<feature type="compositionally biased region" description="Polar residues" evidence="1">
    <location>
        <begin position="498"/>
        <end position="510"/>
    </location>
</feature>
<feature type="compositionally biased region" description="Basic and acidic residues" evidence="1">
    <location>
        <begin position="435"/>
        <end position="444"/>
    </location>
</feature>
<protein>
    <recommendedName>
        <fullName evidence="2">Tc1-like transposase DDE domain-containing protein</fullName>
    </recommendedName>
</protein>
<dbReference type="EMBL" id="JARBHB010000013">
    <property type="protein sequence ID" value="KAJ8869531.1"/>
    <property type="molecule type" value="Genomic_DNA"/>
</dbReference>
<name>A0ABQ9GDC9_9NEOP</name>
<dbReference type="Proteomes" id="UP001159363">
    <property type="component" value="Chromosome 12"/>
</dbReference>
<proteinExistence type="predicted"/>
<feature type="compositionally biased region" description="Polar residues" evidence="1">
    <location>
        <begin position="53"/>
        <end position="64"/>
    </location>
</feature>
<gene>
    <name evidence="3" type="ORF">PR048_028522</name>
</gene>
<reference evidence="3 4" key="1">
    <citation type="submission" date="2023-02" db="EMBL/GenBank/DDBJ databases">
        <title>LHISI_Scaffold_Assembly.</title>
        <authorList>
            <person name="Stuart O.P."/>
            <person name="Cleave R."/>
            <person name="Magrath M.J.L."/>
            <person name="Mikheyev A.S."/>
        </authorList>
    </citation>
    <scope>NUCLEOTIDE SEQUENCE [LARGE SCALE GENOMIC DNA]</scope>
    <source>
        <strain evidence="3">Daus_M_001</strain>
        <tissue evidence="3">Leg muscle</tissue>
    </source>
</reference>
<keyword evidence="4" id="KW-1185">Reference proteome</keyword>
<dbReference type="Pfam" id="PF13358">
    <property type="entry name" value="DDE_3"/>
    <property type="match status" value="1"/>
</dbReference>
<organism evidence="3 4">
    <name type="scientific">Dryococelus australis</name>
    <dbReference type="NCBI Taxonomy" id="614101"/>
    <lineage>
        <taxon>Eukaryota</taxon>
        <taxon>Metazoa</taxon>
        <taxon>Ecdysozoa</taxon>
        <taxon>Arthropoda</taxon>
        <taxon>Hexapoda</taxon>
        <taxon>Insecta</taxon>
        <taxon>Pterygota</taxon>
        <taxon>Neoptera</taxon>
        <taxon>Polyneoptera</taxon>
        <taxon>Phasmatodea</taxon>
        <taxon>Verophasmatodea</taxon>
        <taxon>Anareolatae</taxon>
        <taxon>Phasmatidae</taxon>
        <taxon>Eurycanthinae</taxon>
        <taxon>Dryococelus</taxon>
    </lineage>
</organism>
<feature type="region of interest" description="Disordered" evidence="1">
    <location>
        <begin position="542"/>
        <end position="566"/>
    </location>
</feature>
<feature type="compositionally biased region" description="Basic and acidic residues" evidence="1">
    <location>
        <begin position="328"/>
        <end position="337"/>
    </location>
</feature>
<dbReference type="InterPro" id="IPR038717">
    <property type="entry name" value="Tc1-like_DDE_dom"/>
</dbReference>
<feature type="region of interest" description="Disordered" evidence="1">
    <location>
        <begin position="467"/>
        <end position="510"/>
    </location>
</feature>
<feature type="region of interest" description="Disordered" evidence="1">
    <location>
        <begin position="24"/>
        <end position="64"/>
    </location>
</feature>
<evidence type="ECO:0000313" key="3">
    <source>
        <dbReference type="EMBL" id="KAJ8869531.1"/>
    </source>
</evidence>
<dbReference type="Gene3D" id="3.30.420.10">
    <property type="entry name" value="Ribonuclease H-like superfamily/Ribonuclease H"/>
    <property type="match status" value="1"/>
</dbReference>
<feature type="region of interest" description="Disordered" evidence="1">
    <location>
        <begin position="321"/>
        <end position="356"/>
    </location>
</feature>
<feature type="domain" description="Tc1-like transposase DDE" evidence="2">
    <location>
        <begin position="239"/>
        <end position="289"/>
    </location>
</feature>
<evidence type="ECO:0000313" key="4">
    <source>
        <dbReference type="Proteomes" id="UP001159363"/>
    </source>
</evidence>
<feature type="region of interest" description="Disordered" evidence="1">
    <location>
        <begin position="426"/>
        <end position="451"/>
    </location>
</feature>